<evidence type="ECO:0000256" key="1">
    <source>
        <dbReference type="SAM" id="SignalP"/>
    </source>
</evidence>
<accession>A0A831RUK1</accession>
<proteinExistence type="predicted"/>
<protein>
    <submittedName>
        <fullName evidence="2">ABC transporter substrate-binding protein</fullName>
    </submittedName>
</protein>
<organism evidence="2">
    <name type="scientific">Thiolapillus brandeum</name>
    <dbReference type="NCBI Taxonomy" id="1076588"/>
    <lineage>
        <taxon>Bacteria</taxon>
        <taxon>Pseudomonadati</taxon>
        <taxon>Pseudomonadota</taxon>
        <taxon>Gammaproteobacteria</taxon>
        <taxon>Chromatiales</taxon>
        <taxon>Sedimenticolaceae</taxon>
        <taxon>Thiolapillus</taxon>
    </lineage>
</organism>
<dbReference type="PIRSF" id="PIRSF004649">
    <property type="entry name" value="MlaC"/>
    <property type="match status" value="1"/>
</dbReference>
<dbReference type="InterPro" id="IPR008869">
    <property type="entry name" value="MlaC/ttg2D"/>
</dbReference>
<dbReference type="InterPro" id="IPR042245">
    <property type="entry name" value="Tgt2/MlaC_sf"/>
</dbReference>
<reference evidence="2" key="1">
    <citation type="journal article" date="2020" name="mSystems">
        <title>Genome- and Community-Level Interaction Insights into Carbon Utilization and Element Cycling Functions of Hydrothermarchaeota in Hydrothermal Sediment.</title>
        <authorList>
            <person name="Zhou Z."/>
            <person name="Liu Y."/>
            <person name="Xu W."/>
            <person name="Pan J."/>
            <person name="Luo Z.H."/>
            <person name="Li M."/>
        </authorList>
    </citation>
    <scope>NUCLEOTIDE SEQUENCE [LARGE SCALE GENOMIC DNA]</scope>
    <source>
        <strain evidence="2">HyVt-458</strain>
    </source>
</reference>
<dbReference type="AlphaFoldDB" id="A0A831RUK1"/>
<dbReference type="Pfam" id="PF05494">
    <property type="entry name" value="MlaC"/>
    <property type="match status" value="1"/>
</dbReference>
<feature type="chain" id="PRO_5032689478" evidence="1">
    <location>
        <begin position="21"/>
        <end position="203"/>
    </location>
</feature>
<name>A0A831RUK1_9GAMM</name>
<keyword evidence="1" id="KW-0732">Signal</keyword>
<dbReference type="PANTHER" id="PTHR36573">
    <property type="entry name" value="INTERMEMBRANE PHOSPHOLIPID TRANSPORT SYSTEM BINDING PROTEIN MLAC"/>
    <property type="match status" value="1"/>
</dbReference>
<dbReference type="EMBL" id="DRLF01000371">
    <property type="protein sequence ID" value="HEC07331.1"/>
    <property type="molecule type" value="Genomic_DNA"/>
</dbReference>
<feature type="signal peptide" evidence="1">
    <location>
        <begin position="1"/>
        <end position="20"/>
    </location>
</feature>
<dbReference type="PANTHER" id="PTHR36573:SF1">
    <property type="entry name" value="INTERMEMBRANE PHOSPHOLIPID TRANSPORT SYSTEM BINDING PROTEIN MLAC"/>
    <property type="match status" value="1"/>
</dbReference>
<evidence type="ECO:0000313" key="2">
    <source>
        <dbReference type="EMBL" id="HEC07331.1"/>
    </source>
</evidence>
<gene>
    <name evidence="2" type="ORF">ENJ12_10785</name>
</gene>
<sequence length="203" mass="23004">MIKGVFLGLVLLFGGTAVQAAQPQPVELIRSTADYVLKQVRARKAELEKDSSGIYDLVQQKVLPHFDFRIMSRGALGKYWRRATEKQKNEIAHEFQELLVRTYATTLLNYSDQEIEYLPYRGKPGDKRVTVSTRVHNNGGPPIPINYRLYRQSNGAWKIYDVVVDGVSLVSNYRGSFSAEVKKHGIDGLIATLQKHNKQQRGV</sequence>
<dbReference type="Gene3D" id="3.10.450.710">
    <property type="entry name" value="Tgt2/MlaC"/>
    <property type="match status" value="1"/>
</dbReference>
<dbReference type="Proteomes" id="UP000886339">
    <property type="component" value="Unassembled WGS sequence"/>
</dbReference>
<comment type="caution">
    <text evidence="2">The sequence shown here is derived from an EMBL/GenBank/DDBJ whole genome shotgun (WGS) entry which is preliminary data.</text>
</comment>